<feature type="domain" description="SANT" evidence="13">
    <location>
        <begin position="536"/>
        <end position="591"/>
    </location>
</feature>
<dbReference type="Proteomes" id="UP000009022">
    <property type="component" value="Unassembled WGS sequence"/>
</dbReference>
<dbReference type="PhylomeDB" id="B3RI85"/>
<dbReference type="InterPro" id="IPR044634">
    <property type="entry name" value="Zuotin/DnaJC2"/>
</dbReference>
<dbReference type="InterPro" id="IPR017884">
    <property type="entry name" value="SANT_dom"/>
</dbReference>
<dbReference type="InterPro" id="IPR032003">
    <property type="entry name" value="RAC_head"/>
</dbReference>
<dbReference type="InterPro" id="IPR042569">
    <property type="entry name" value="RAC_head_sf"/>
</dbReference>
<keyword evidence="3" id="KW-0963">Cytoplasm</keyword>
<dbReference type="HOGENOM" id="CLU_019916_0_0_1"/>
<dbReference type="InterPro" id="IPR036869">
    <property type="entry name" value="J_dom_sf"/>
</dbReference>
<keyword evidence="8" id="KW-0539">Nucleus</keyword>
<evidence type="ECO:0000259" key="11">
    <source>
        <dbReference type="PROSITE" id="PS50076"/>
    </source>
</evidence>
<dbReference type="Gene3D" id="1.10.8.840">
    <property type="entry name" value="Ribosome-associated complex head domain"/>
    <property type="match status" value="1"/>
</dbReference>
<organism evidence="15 16">
    <name type="scientific">Trichoplax adhaerens</name>
    <name type="common">Trichoplax reptans</name>
    <dbReference type="NCBI Taxonomy" id="10228"/>
    <lineage>
        <taxon>Eukaryota</taxon>
        <taxon>Metazoa</taxon>
        <taxon>Placozoa</taxon>
        <taxon>Uniplacotomia</taxon>
        <taxon>Trichoplacea</taxon>
        <taxon>Trichoplacidae</taxon>
        <taxon>Trichoplax</taxon>
    </lineage>
</organism>
<dbReference type="PANTHER" id="PTHR43999:SF1">
    <property type="entry name" value="DNAJ HOMOLOG SUBFAMILY C MEMBER 2"/>
    <property type="match status" value="1"/>
</dbReference>
<dbReference type="eggNOG" id="KOG0724">
    <property type="taxonomic scope" value="Eukaryota"/>
</dbReference>
<dbReference type="InterPro" id="IPR001623">
    <property type="entry name" value="DnaJ_domain"/>
</dbReference>
<keyword evidence="9" id="KW-0175">Coiled coil</keyword>
<dbReference type="SUPFAM" id="SSF46565">
    <property type="entry name" value="Chaperone J-domain"/>
    <property type="match status" value="1"/>
</dbReference>
<sequence>SLTSRPVLRSVEPIGKWFESYWRGSDKNQTYNAIGDPYRVPAEESSAESTSLCIEDEISEDYLASLDPREWKSQDHYSILGLKSLRFRASEEQIKRCYKQTVLKYHPDKSTREVGRNNIEITEAIFTCITKAYEILGHSQKRKAYDSIDPTFDDSIPPPCVNSKENFFKSFTPCFESNARFSIIQPVPSLGDENTSFKDVETFYNFWYNFESWREFSYQDEEDLSKAENREERRWMEKQNKVARQKKKKEDSGRIRQLVDNAYSCDPRIKKFKEEQKERKAALKKAKIEAARALQEENERIRRMKLDEERKRNEILQKEEKEKADKIKREREELKKMLKKERKTLRTICKRHNYFANSDEERLKGMEEVESLCNNLTLDQLKSLNSDMSAGNAETIGVIFRNHIEEVLKKLREIQLRDELPVSQDQTTKGENSSNRSSRSWNDEEEQLLVKAVKVFPPGTVDRWDCIASFLKVHGSDHINRTSKEVIAKVKAMQNEGFETRKQKANEDAFSSFSKSQFKDVDANSDSSSVSHEKNNVEEPWTANEQKLLEKALKTYPSSVPERWDRIAAAIPGRTKKECLKRYKELAALVKAKRA</sequence>
<evidence type="ECO:0000313" key="15">
    <source>
        <dbReference type="EMBL" id="EDV29708.1"/>
    </source>
</evidence>
<dbReference type="OMA" id="SFWYDFD"/>
<protein>
    <recommendedName>
        <fullName evidence="2">DnaJ homolog subfamily C member 2</fullName>
    </recommendedName>
</protein>
<evidence type="ECO:0000256" key="2">
    <source>
        <dbReference type="ARBA" id="ARBA00014469"/>
    </source>
</evidence>
<feature type="domain" description="Myb-like" evidence="12">
    <location>
        <begin position="533"/>
        <end position="587"/>
    </location>
</feature>
<evidence type="ECO:0000256" key="4">
    <source>
        <dbReference type="ARBA" id="ARBA00022737"/>
    </source>
</evidence>
<dbReference type="InterPro" id="IPR017930">
    <property type="entry name" value="Myb_dom"/>
</dbReference>
<dbReference type="GO" id="GO:0043022">
    <property type="term" value="F:ribosome binding"/>
    <property type="evidence" value="ECO:0000318"/>
    <property type="project" value="GO_Central"/>
</dbReference>
<dbReference type="GO" id="GO:0005829">
    <property type="term" value="C:cytosol"/>
    <property type="evidence" value="ECO:0000318"/>
    <property type="project" value="GO_Central"/>
</dbReference>
<reference evidence="15 16" key="1">
    <citation type="journal article" date="2008" name="Nature">
        <title>The Trichoplax genome and the nature of placozoans.</title>
        <authorList>
            <person name="Srivastava M."/>
            <person name="Begovic E."/>
            <person name="Chapman J."/>
            <person name="Putnam N.H."/>
            <person name="Hellsten U."/>
            <person name="Kawashima T."/>
            <person name="Kuo A."/>
            <person name="Mitros T."/>
            <person name="Salamov A."/>
            <person name="Carpenter M.L."/>
            <person name="Signorovitch A.Y."/>
            <person name="Moreno M.A."/>
            <person name="Kamm K."/>
            <person name="Grimwood J."/>
            <person name="Schmutz J."/>
            <person name="Shapiro H."/>
            <person name="Grigoriev I.V."/>
            <person name="Buss L.W."/>
            <person name="Schierwater B."/>
            <person name="Dellaporta S.L."/>
            <person name="Rokhsar D.S."/>
        </authorList>
    </citation>
    <scope>NUCLEOTIDE SEQUENCE [LARGE SCALE GENOMIC DNA]</scope>
    <source>
        <strain evidence="15 16">Grell-BS-1999</strain>
    </source>
</reference>
<dbReference type="FunCoup" id="B3RI85">
    <property type="interactions" value="2126"/>
</dbReference>
<dbReference type="OrthoDB" id="1690618at2759"/>
<dbReference type="InParanoid" id="B3RI85"/>
<dbReference type="PROSITE" id="PS50090">
    <property type="entry name" value="MYB_LIKE"/>
    <property type="match status" value="2"/>
</dbReference>
<evidence type="ECO:0000256" key="1">
    <source>
        <dbReference type="ARBA" id="ARBA00004514"/>
    </source>
</evidence>
<dbReference type="Pfam" id="PF16717">
    <property type="entry name" value="RAC_head"/>
    <property type="match status" value="1"/>
</dbReference>
<evidence type="ECO:0000256" key="9">
    <source>
        <dbReference type="SAM" id="Coils"/>
    </source>
</evidence>
<dbReference type="GO" id="GO:0006450">
    <property type="term" value="P:regulation of translational fidelity"/>
    <property type="evidence" value="ECO:0007669"/>
    <property type="project" value="InterPro"/>
</dbReference>
<evidence type="ECO:0000313" key="16">
    <source>
        <dbReference type="Proteomes" id="UP000009022"/>
    </source>
</evidence>
<evidence type="ECO:0000256" key="10">
    <source>
        <dbReference type="SAM" id="MobiDB-lite"/>
    </source>
</evidence>
<dbReference type="GO" id="GO:0051083">
    <property type="term" value="P:'de novo' cotranslational protein folding"/>
    <property type="evidence" value="ECO:0000318"/>
    <property type="project" value="GO_Central"/>
</dbReference>
<dbReference type="GeneID" id="6749392"/>
<feature type="domain" description="J" evidence="11">
    <location>
        <begin position="75"/>
        <end position="149"/>
    </location>
</feature>
<dbReference type="GO" id="GO:0006325">
    <property type="term" value="P:chromatin organization"/>
    <property type="evidence" value="ECO:0007669"/>
    <property type="project" value="UniProtKB-KW"/>
</dbReference>
<dbReference type="Gene3D" id="1.10.287.110">
    <property type="entry name" value="DnaJ domain"/>
    <property type="match status" value="1"/>
</dbReference>
<evidence type="ECO:0000256" key="5">
    <source>
        <dbReference type="ARBA" id="ARBA00022853"/>
    </source>
</evidence>
<feature type="non-terminal residue" evidence="15">
    <location>
        <position position="595"/>
    </location>
</feature>
<feature type="region of interest" description="Disordered" evidence="10">
    <location>
        <begin position="520"/>
        <end position="543"/>
    </location>
</feature>
<dbReference type="SMART" id="SM00271">
    <property type="entry name" value="DnaJ"/>
    <property type="match status" value="1"/>
</dbReference>
<keyword evidence="4" id="KW-0677">Repeat</keyword>
<dbReference type="Pfam" id="PF23082">
    <property type="entry name" value="Myb_DNA-binding_2"/>
    <property type="match status" value="2"/>
</dbReference>
<evidence type="ECO:0000256" key="8">
    <source>
        <dbReference type="ARBA" id="ARBA00023242"/>
    </source>
</evidence>
<dbReference type="PROSITE" id="PS51293">
    <property type="entry name" value="SANT"/>
    <property type="match status" value="1"/>
</dbReference>
<dbReference type="EMBL" id="DS985241">
    <property type="protein sequence ID" value="EDV29708.1"/>
    <property type="molecule type" value="Genomic_DNA"/>
</dbReference>
<comment type="subcellular location">
    <subcellularLocation>
        <location evidence="1">Cytoplasm</location>
        <location evidence="1">Cytosol</location>
    </subcellularLocation>
</comment>
<dbReference type="PROSITE" id="PS51294">
    <property type="entry name" value="HTH_MYB"/>
    <property type="match status" value="1"/>
</dbReference>
<dbReference type="InterPro" id="IPR054076">
    <property type="entry name" value="ZUO1-like_ZHD"/>
</dbReference>
<dbReference type="STRING" id="10228.B3RI85"/>
<dbReference type="RefSeq" id="XP_002108910.1">
    <property type="nucleotide sequence ID" value="XM_002108874.1"/>
</dbReference>
<feature type="region of interest" description="Disordered" evidence="10">
    <location>
        <begin position="422"/>
        <end position="442"/>
    </location>
</feature>
<name>B3RI85_TRIAD</name>
<dbReference type="Pfam" id="PF21884">
    <property type="entry name" value="ZUO1-like_ZHD"/>
    <property type="match status" value="1"/>
</dbReference>
<feature type="domain" description="HTH myb-type" evidence="14">
    <location>
        <begin position="540"/>
        <end position="591"/>
    </location>
</feature>
<dbReference type="FunFam" id="1.10.10.60:FF:000180">
    <property type="entry name" value="DnaJ (Hsp40) homolog, subfamily C, member 2"/>
    <property type="match status" value="1"/>
</dbReference>
<dbReference type="CTD" id="6749392"/>
<keyword evidence="7" id="KW-0143">Chaperone</keyword>
<evidence type="ECO:0000256" key="3">
    <source>
        <dbReference type="ARBA" id="ARBA00022490"/>
    </source>
</evidence>
<feature type="non-terminal residue" evidence="15">
    <location>
        <position position="1"/>
    </location>
</feature>
<dbReference type="Pfam" id="PF00226">
    <property type="entry name" value="DnaJ"/>
    <property type="match status" value="1"/>
</dbReference>
<proteinExistence type="predicted"/>
<dbReference type="Gene3D" id="1.10.10.60">
    <property type="entry name" value="Homeodomain-like"/>
    <property type="match status" value="2"/>
</dbReference>
<keyword evidence="16" id="KW-1185">Reference proteome</keyword>
<accession>B3RI85</accession>
<dbReference type="CDD" id="cd00167">
    <property type="entry name" value="SANT"/>
    <property type="match status" value="2"/>
</dbReference>
<gene>
    <name evidence="15" type="ORF">TRIADDRAFT_12520</name>
</gene>
<keyword evidence="5" id="KW-0156">Chromatin regulator</keyword>
<evidence type="ECO:0000259" key="14">
    <source>
        <dbReference type="PROSITE" id="PS51294"/>
    </source>
</evidence>
<dbReference type="GO" id="GO:0030544">
    <property type="term" value="F:Hsp70 protein binding"/>
    <property type="evidence" value="ECO:0000318"/>
    <property type="project" value="GO_Central"/>
</dbReference>
<dbReference type="PANTHER" id="PTHR43999">
    <property type="entry name" value="DNAJ HOMOLOG SUBFAMILY C MEMBER 2"/>
    <property type="match status" value="1"/>
</dbReference>
<dbReference type="KEGG" id="tad:TRIADDRAFT_12520"/>
<dbReference type="SUPFAM" id="SSF46689">
    <property type="entry name" value="Homeodomain-like"/>
    <property type="match status" value="2"/>
</dbReference>
<dbReference type="InterPro" id="IPR001005">
    <property type="entry name" value="SANT/Myb"/>
</dbReference>
<dbReference type="PROSITE" id="PS50076">
    <property type="entry name" value="DNAJ_2"/>
    <property type="match status" value="1"/>
</dbReference>
<evidence type="ECO:0000259" key="12">
    <source>
        <dbReference type="PROSITE" id="PS50090"/>
    </source>
</evidence>
<feature type="coiled-coil region" evidence="9">
    <location>
        <begin position="269"/>
        <end position="344"/>
    </location>
</feature>
<evidence type="ECO:0000256" key="6">
    <source>
        <dbReference type="ARBA" id="ARBA00023159"/>
    </source>
</evidence>
<feature type="domain" description="Myb-like" evidence="12">
    <location>
        <begin position="433"/>
        <end position="486"/>
    </location>
</feature>
<dbReference type="SMART" id="SM00717">
    <property type="entry name" value="SANT"/>
    <property type="match status" value="2"/>
</dbReference>
<dbReference type="AlphaFoldDB" id="B3RI85"/>
<dbReference type="InterPro" id="IPR009057">
    <property type="entry name" value="Homeodomain-like_sf"/>
</dbReference>
<evidence type="ECO:0000256" key="7">
    <source>
        <dbReference type="ARBA" id="ARBA00023186"/>
    </source>
</evidence>
<keyword evidence="6" id="KW-0010">Activator</keyword>
<dbReference type="PRINTS" id="PR00625">
    <property type="entry name" value="JDOMAIN"/>
</dbReference>
<evidence type="ECO:0000259" key="13">
    <source>
        <dbReference type="PROSITE" id="PS51293"/>
    </source>
</evidence>
<dbReference type="CDD" id="cd06257">
    <property type="entry name" value="DnaJ"/>
    <property type="match status" value="1"/>
</dbReference>